<dbReference type="EMBL" id="MCFJ01000002">
    <property type="protein sequence ID" value="ORY69567.1"/>
    <property type="molecule type" value="Genomic_DNA"/>
</dbReference>
<accession>A0A1Y2EDS9</accession>
<evidence type="ECO:0000256" key="1">
    <source>
        <dbReference type="SAM" id="MobiDB-lite"/>
    </source>
</evidence>
<feature type="region of interest" description="Disordered" evidence="1">
    <location>
        <begin position="1"/>
        <end position="30"/>
    </location>
</feature>
<reference evidence="2 3" key="1">
    <citation type="submission" date="2016-07" db="EMBL/GenBank/DDBJ databases">
        <title>Pervasive Adenine N6-methylation of Active Genes in Fungi.</title>
        <authorList>
            <consortium name="DOE Joint Genome Institute"/>
            <person name="Mondo S.J."/>
            <person name="Dannebaum R.O."/>
            <person name="Kuo R.C."/>
            <person name="Labutti K."/>
            <person name="Haridas S."/>
            <person name="Kuo A."/>
            <person name="Salamov A."/>
            <person name="Ahrendt S.R."/>
            <person name="Lipzen A."/>
            <person name="Sullivan W."/>
            <person name="Andreopoulos W.B."/>
            <person name="Clum A."/>
            <person name="Lindquist E."/>
            <person name="Daum C."/>
            <person name="Ramamoorthy G.K."/>
            <person name="Gryganskyi A."/>
            <person name="Culley D."/>
            <person name="Magnuson J.K."/>
            <person name="James T.Y."/>
            <person name="O'Malley M.A."/>
            <person name="Stajich J.E."/>
            <person name="Spatafora J.W."/>
            <person name="Visel A."/>
            <person name="Grigoriev I.V."/>
        </authorList>
    </citation>
    <scope>NUCLEOTIDE SEQUENCE [LARGE SCALE GENOMIC DNA]</scope>
    <source>
        <strain evidence="2 3">CBS 129021</strain>
    </source>
</reference>
<evidence type="ECO:0000313" key="2">
    <source>
        <dbReference type="EMBL" id="ORY69567.1"/>
    </source>
</evidence>
<sequence>MGNASGFQPSLAPEISQIPERTEDQRMGASEENTRYRWYQGHSHFWAANRGILQGLTTAQHPRLL</sequence>
<evidence type="ECO:0000313" key="3">
    <source>
        <dbReference type="Proteomes" id="UP000193689"/>
    </source>
</evidence>
<protein>
    <submittedName>
        <fullName evidence="2">Uncharacterized protein</fullName>
    </submittedName>
</protein>
<keyword evidence="3" id="KW-1185">Reference proteome</keyword>
<dbReference type="Proteomes" id="UP000193689">
    <property type="component" value="Unassembled WGS sequence"/>
</dbReference>
<organism evidence="2 3">
    <name type="scientific">Pseudomassariella vexata</name>
    <dbReference type="NCBI Taxonomy" id="1141098"/>
    <lineage>
        <taxon>Eukaryota</taxon>
        <taxon>Fungi</taxon>
        <taxon>Dikarya</taxon>
        <taxon>Ascomycota</taxon>
        <taxon>Pezizomycotina</taxon>
        <taxon>Sordariomycetes</taxon>
        <taxon>Xylariomycetidae</taxon>
        <taxon>Amphisphaeriales</taxon>
        <taxon>Pseudomassariaceae</taxon>
        <taxon>Pseudomassariella</taxon>
    </lineage>
</organism>
<name>A0A1Y2EDS9_9PEZI</name>
<dbReference type="AlphaFoldDB" id="A0A1Y2EDS9"/>
<proteinExistence type="predicted"/>
<dbReference type="RefSeq" id="XP_040719517.1">
    <property type="nucleotide sequence ID" value="XM_040859315.1"/>
</dbReference>
<dbReference type="GeneID" id="63775527"/>
<gene>
    <name evidence="2" type="ORF">BCR38DRAFT_419462</name>
</gene>
<comment type="caution">
    <text evidence="2">The sequence shown here is derived from an EMBL/GenBank/DDBJ whole genome shotgun (WGS) entry which is preliminary data.</text>
</comment>
<dbReference type="InParanoid" id="A0A1Y2EDS9"/>